<evidence type="ECO:0000256" key="1">
    <source>
        <dbReference type="SAM" id="Phobius"/>
    </source>
</evidence>
<sequence length="567" mass="66726">MKKRRQNKSKKKAKTKFPLNQDILFNILDFLPMRSAMALVSCSGALFKLFDTEKIGKNYKLVHHQTSTLLDNLYAIHDNWIQDDVDVTSFKPKKYNYSSLTTRIYNISIPDKSLNIDRFISSNCLETNDAVTKFFYSLTIGDYDAVKIGMREKVPFNYNVAYMLAASLGHIPIVQLLIDSFAINPQCCDSFAILTAAKKEKFSMMKTLIAHNVGIISKKITEIDGHYDEQKWIRVLNICIQQIGYIEFSSIEAYELLFDELKTRLDYDNFFKSVITCLRDGQLSSKVIDFIFNTYDRIFCAEKTWRSVFSDMLEQNIRSSEYFNVEVIQYLLEMDYVSKVIDKHQLLHWIITMHRFENKGKIIPIVLQHKYFTWDVNGEIERDEKYARRNYDYLVSDEYAGEFLRSKNIDPVFNGHTFFRDSLLYLRVDSVKYCLHSKSQPINYYLATHDVYNEIYRNQREEEKDANGIEIIQLLLNDGRAKPYIHNNKFLQELIKDGCVELIEILIKSGQIFFPLCITQTKIYRYHADSVKFFAKNEDYFRQIVSSKQNFDDDPFIDKIIQVHDEK</sequence>
<feature type="transmembrane region" description="Helical" evidence="1">
    <location>
        <begin position="160"/>
        <end position="178"/>
    </location>
</feature>
<keyword evidence="1" id="KW-0472">Membrane</keyword>
<dbReference type="InterPro" id="IPR036770">
    <property type="entry name" value="Ankyrin_rpt-contain_sf"/>
</dbReference>
<reference evidence="2" key="1">
    <citation type="journal article" date="2020" name="Nature">
        <title>Giant virus diversity and host interactions through global metagenomics.</title>
        <authorList>
            <person name="Schulz F."/>
            <person name="Roux S."/>
            <person name="Paez-Espino D."/>
            <person name="Jungbluth S."/>
            <person name="Walsh D.A."/>
            <person name="Denef V.J."/>
            <person name="McMahon K.D."/>
            <person name="Konstantinidis K.T."/>
            <person name="Eloe-Fadrosh E.A."/>
            <person name="Kyrpides N.C."/>
            <person name="Woyke T."/>
        </authorList>
    </citation>
    <scope>NUCLEOTIDE SEQUENCE</scope>
    <source>
        <strain evidence="2">GVMAG-M-3300020192-26</strain>
    </source>
</reference>
<dbReference type="Gene3D" id="1.25.40.20">
    <property type="entry name" value="Ankyrin repeat-containing domain"/>
    <property type="match status" value="1"/>
</dbReference>
<accession>A0A6C0CAD1</accession>
<dbReference type="SUPFAM" id="SSF48403">
    <property type="entry name" value="Ankyrin repeat"/>
    <property type="match status" value="1"/>
</dbReference>
<evidence type="ECO:0000313" key="2">
    <source>
        <dbReference type="EMBL" id="QHT01401.1"/>
    </source>
</evidence>
<organism evidence="2">
    <name type="scientific">viral metagenome</name>
    <dbReference type="NCBI Taxonomy" id="1070528"/>
    <lineage>
        <taxon>unclassified sequences</taxon>
        <taxon>metagenomes</taxon>
        <taxon>organismal metagenomes</taxon>
    </lineage>
</organism>
<proteinExistence type="predicted"/>
<protein>
    <recommendedName>
        <fullName evidence="3">F-box domain-containing protein</fullName>
    </recommendedName>
</protein>
<name>A0A6C0CAD1_9ZZZZ</name>
<keyword evidence="1" id="KW-0812">Transmembrane</keyword>
<dbReference type="AlphaFoldDB" id="A0A6C0CAD1"/>
<evidence type="ECO:0008006" key="3">
    <source>
        <dbReference type="Google" id="ProtNLM"/>
    </source>
</evidence>
<keyword evidence="1" id="KW-1133">Transmembrane helix</keyword>
<dbReference type="EMBL" id="MN739371">
    <property type="protein sequence ID" value="QHT01401.1"/>
    <property type="molecule type" value="Genomic_DNA"/>
</dbReference>